<dbReference type="InterPro" id="IPR045239">
    <property type="entry name" value="bHLH95_bHLH"/>
</dbReference>
<dbReference type="PROSITE" id="PS50888">
    <property type="entry name" value="BHLH"/>
    <property type="match status" value="1"/>
</dbReference>
<dbReference type="GO" id="GO:0000981">
    <property type="term" value="F:DNA-binding transcription factor activity, RNA polymerase II-specific"/>
    <property type="evidence" value="ECO:0007669"/>
    <property type="project" value="TreeGrafter"/>
</dbReference>
<keyword evidence="11" id="KW-1185">Reference proteome</keyword>
<keyword evidence="4" id="KW-0805">Transcription regulation</keyword>
<sequence length="423" mass="45967">MAEDLQTGICNGGSWWNPEGSGSFDAPTSMACSTAMADMIGGRAFCWSAASGDVSAGSASGSSIAFQESNHMLQHSGIRPLLIDSTIPSFRPVSSSMNWTPALLYGGRPESSLHAVLQEDRGSRPYIRQDPPDASDQARTGVESSTVNPSTDMNQNLLVEQHHFSSGHEPSDAGVGSYQFMYGNRLMNGYQSPTTSYQGSSNELWQPSWAKFSHQFLKSSLPKQQSNNQLQFINNTPFWNASAAASVSEVRSALCSPANLQFDLQPRTIYRNLTAKLNPEGTHDSCSSSTMKTGSEPAAAKKLRTETPSPLPTFKVRKEKLGDRITALQQIVSPFGKTDTASVLQEAIDYIKFLHDQVGVLSSPYLKNGHLKQPRQMSDKTKDCSEPNLRSRGLCLVPIASTQPVASDTAADFWHPTFGGTFR</sequence>
<dbReference type="InterPro" id="IPR011598">
    <property type="entry name" value="bHLH_dom"/>
</dbReference>
<keyword evidence="7" id="KW-0539">Nucleus</keyword>
<comment type="caution">
    <text evidence="10">The sequence shown here is derived from an EMBL/GenBank/DDBJ whole genome shotgun (WGS) entry which is preliminary data.</text>
</comment>
<evidence type="ECO:0000256" key="7">
    <source>
        <dbReference type="ARBA" id="ARBA00023242"/>
    </source>
</evidence>
<proteinExistence type="inferred from homology"/>
<keyword evidence="5" id="KW-0238">DNA-binding</keyword>
<evidence type="ECO:0000256" key="4">
    <source>
        <dbReference type="ARBA" id="ARBA00023015"/>
    </source>
</evidence>
<protein>
    <recommendedName>
        <fullName evidence="9">BHLH domain-containing protein</fullName>
    </recommendedName>
</protein>
<evidence type="ECO:0000256" key="2">
    <source>
        <dbReference type="ARBA" id="ARBA00005510"/>
    </source>
</evidence>
<comment type="subcellular location">
    <subcellularLocation>
        <location evidence="1">Nucleus</location>
    </subcellularLocation>
</comment>
<evidence type="ECO:0000256" key="6">
    <source>
        <dbReference type="ARBA" id="ARBA00023163"/>
    </source>
</evidence>
<dbReference type="SMART" id="SM00353">
    <property type="entry name" value="HLH"/>
    <property type="match status" value="1"/>
</dbReference>
<comment type="subunit">
    <text evidence="3">Homodimer.</text>
</comment>
<reference evidence="10 11" key="1">
    <citation type="submission" date="2022-12" db="EMBL/GenBank/DDBJ databases">
        <title>Chromosome-scale assembly of the Ensete ventricosum genome.</title>
        <authorList>
            <person name="Dussert Y."/>
            <person name="Stocks J."/>
            <person name="Wendawek A."/>
            <person name="Woldeyes F."/>
            <person name="Nichols R.A."/>
            <person name="Borrell J.S."/>
        </authorList>
    </citation>
    <scope>NUCLEOTIDE SEQUENCE [LARGE SCALE GENOMIC DNA]</scope>
    <source>
        <strain evidence="11">cv. Maze</strain>
        <tissue evidence="10">Seeds</tissue>
    </source>
</reference>
<feature type="region of interest" description="Disordered" evidence="8">
    <location>
        <begin position="280"/>
        <end position="300"/>
    </location>
</feature>
<dbReference type="Gene3D" id="4.10.280.10">
    <property type="entry name" value="Helix-loop-helix DNA-binding domain"/>
    <property type="match status" value="1"/>
</dbReference>
<evidence type="ECO:0000259" key="9">
    <source>
        <dbReference type="PROSITE" id="PS50888"/>
    </source>
</evidence>
<dbReference type="GO" id="GO:0005634">
    <property type="term" value="C:nucleus"/>
    <property type="evidence" value="ECO:0007669"/>
    <property type="project" value="UniProtKB-SubCell"/>
</dbReference>
<dbReference type="EMBL" id="JAQQAF010000005">
    <property type="protein sequence ID" value="KAJ8483746.1"/>
    <property type="molecule type" value="Genomic_DNA"/>
</dbReference>
<keyword evidence="6" id="KW-0804">Transcription</keyword>
<evidence type="ECO:0000256" key="1">
    <source>
        <dbReference type="ARBA" id="ARBA00004123"/>
    </source>
</evidence>
<dbReference type="PANTHER" id="PTHR16223">
    <property type="entry name" value="TRANSCRIPTION FACTOR BHLH83-RELATED"/>
    <property type="match status" value="1"/>
</dbReference>
<dbReference type="InterPro" id="IPR045843">
    <property type="entry name" value="IND-like"/>
</dbReference>
<evidence type="ECO:0000313" key="10">
    <source>
        <dbReference type="EMBL" id="KAJ8483746.1"/>
    </source>
</evidence>
<evidence type="ECO:0000256" key="5">
    <source>
        <dbReference type="ARBA" id="ARBA00023125"/>
    </source>
</evidence>
<dbReference type="InterPro" id="IPR036638">
    <property type="entry name" value="HLH_DNA-bd_sf"/>
</dbReference>
<organism evidence="10 11">
    <name type="scientific">Ensete ventricosum</name>
    <name type="common">Abyssinian banana</name>
    <name type="synonym">Musa ensete</name>
    <dbReference type="NCBI Taxonomy" id="4639"/>
    <lineage>
        <taxon>Eukaryota</taxon>
        <taxon>Viridiplantae</taxon>
        <taxon>Streptophyta</taxon>
        <taxon>Embryophyta</taxon>
        <taxon>Tracheophyta</taxon>
        <taxon>Spermatophyta</taxon>
        <taxon>Magnoliopsida</taxon>
        <taxon>Liliopsida</taxon>
        <taxon>Zingiberales</taxon>
        <taxon>Musaceae</taxon>
        <taxon>Ensete</taxon>
    </lineage>
</organism>
<gene>
    <name evidence="10" type="ORF">OPV22_016231</name>
</gene>
<accession>A0AAV8PDV3</accession>
<name>A0AAV8PDV3_ENSVE</name>
<dbReference type="GO" id="GO:0000978">
    <property type="term" value="F:RNA polymerase II cis-regulatory region sequence-specific DNA binding"/>
    <property type="evidence" value="ECO:0007669"/>
    <property type="project" value="TreeGrafter"/>
</dbReference>
<evidence type="ECO:0000313" key="11">
    <source>
        <dbReference type="Proteomes" id="UP001222027"/>
    </source>
</evidence>
<evidence type="ECO:0000256" key="3">
    <source>
        <dbReference type="ARBA" id="ARBA00011738"/>
    </source>
</evidence>
<dbReference type="GO" id="GO:0046983">
    <property type="term" value="F:protein dimerization activity"/>
    <property type="evidence" value="ECO:0007669"/>
    <property type="project" value="InterPro"/>
</dbReference>
<feature type="compositionally biased region" description="Polar residues" evidence="8">
    <location>
        <begin position="142"/>
        <end position="151"/>
    </location>
</feature>
<feature type="compositionally biased region" description="Polar residues" evidence="8">
    <location>
        <begin position="284"/>
        <end position="293"/>
    </location>
</feature>
<dbReference type="AlphaFoldDB" id="A0AAV8PDV3"/>
<feature type="region of interest" description="Disordered" evidence="8">
    <location>
        <begin position="122"/>
        <end position="151"/>
    </location>
</feature>
<dbReference type="CDD" id="cd11393">
    <property type="entry name" value="bHLH_AtbHLH_like"/>
    <property type="match status" value="1"/>
</dbReference>
<comment type="similarity">
    <text evidence="2">Belongs to the bHLH protein family.</text>
</comment>
<dbReference type="PANTHER" id="PTHR16223:SF238">
    <property type="entry name" value="TRANSCRIPTION FACTOR BHLH114"/>
    <property type="match status" value="1"/>
</dbReference>
<evidence type="ECO:0000256" key="8">
    <source>
        <dbReference type="SAM" id="MobiDB-lite"/>
    </source>
</evidence>
<dbReference type="SUPFAM" id="SSF47459">
    <property type="entry name" value="HLH, helix-loop-helix DNA-binding domain"/>
    <property type="match status" value="1"/>
</dbReference>
<dbReference type="Proteomes" id="UP001222027">
    <property type="component" value="Unassembled WGS sequence"/>
</dbReference>
<dbReference type="FunFam" id="4.10.280.10:FF:000032">
    <property type="entry name" value="Transcription factor bHLH123 family"/>
    <property type="match status" value="1"/>
</dbReference>
<feature type="domain" description="BHLH" evidence="9">
    <location>
        <begin position="305"/>
        <end position="354"/>
    </location>
</feature>